<dbReference type="EMBL" id="JBJQND010000006">
    <property type="protein sequence ID" value="KAL3873494.1"/>
    <property type="molecule type" value="Genomic_DNA"/>
</dbReference>
<feature type="region of interest" description="Disordered" evidence="1">
    <location>
        <begin position="148"/>
        <end position="263"/>
    </location>
</feature>
<keyword evidence="3" id="KW-1185">Reference proteome</keyword>
<evidence type="ECO:0000313" key="3">
    <source>
        <dbReference type="Proteomes" id="UP001634394"/>
    </source>
</evidence>
<protein>
    <submittedName>
        <fullName evidence="2">Uncharacterized protein</fullName>
    </submittedName>
</protein>
<evidence type="ECO:0000256" key="1">
    <source>
        <dbReference type="SAM" id="MobiDB-lite"/>
    </source>
</evidence>
<accession>A0ABD3WHQ6</accession>
<dbReference type="AlphaFoldDB" id="A0ABD3WHQ6"/>
<reference evidence="2 3" key="1">
    <citation type="submission" date="2024-11" db="EMBL/GenBank/DDBJ databases">
        <title>Chromosome-level genome assembly of the freshwater bivalve Anodonta woodiana.</title>
        <authorList>
            <person name="Chen X."/>
        </authorList>
    </citation>
    <scope>NUCLEOTIDE SEQUENCE [LARGE SCALE GENOMIC DNA]</scope>
    <source>
        <strain evidence="2">MN2024</strain>
        <tissue evidence="2">Gills</tissue>
    </source>
</reference>
<gene>
    <name evidence="2" type="ORF">ACJMK2_036604</name>
</gene>
<feature type="compositionally biased region" description="Basic and acidic residues" evidence="1">
    <location>
        <begin position="221"/>
        <end position="240"/>
    </location>
</feature>
<feature type="compositionally biased region" description="Basic and acidic residues" evidence="1">
    <location>
        <begin position="186"/>
        <end position="201"/>
    </location>
</feature>
<feature type="compositionally biased region" description="Basic and acidic residues" evidence="1">
    <location>
        <begin position="248"/>
        <end position="263"/>
    </location>
</feature>
<evidence type="ECO:0000313" key="2">
    <source>
        <dbReference type="EMBL" id="KAL3873494.1"/>
    </source>
</evidence>
<feature type="compositionally biased region" description="Polar residues" evidence="1">
    <location>
        <begin position="203"/>
        <end position="215"/>
    </location>
</feature>
<name>A0ABD3WHQ6_SINWO</name>
<dbReference type="Proteomes" id="UP001634394">
    <property type="component" value="Unassembled WGS sequence"/>
</dbReference>
<proteinExistence type="predicted"/>
<feature type="compositionally biased region" description="Pro residues" evidence="1">
    <location>
        <begin position="168"/>
        <end position="178"/>
    </location>
</feature>
<organism evidence="2 3">
    <name type="scientific">Sinanodonta woodiana</name>
    <name type="common">Chinese pond mussel</name>
    <name type="synonym">Anodonta woodiana</name>
    <dbReference type="NCBI Taxonomy" id="1069815"/>
    <lineage>
        <taxon>Eukaryota</taxon>
        <taxon>Metazoa</taxon>
        <taxon>Spiralia</taxon>
        <taxon>Lophotrochozoa</taxon>
        <taxon>Mollusca</taxon>
        <taxon>Bivalvia</taxon>
        <taxon>Autobranchia</taxon>
        <taxon>Heteroconchia</taxon>
        <taxon>Palaeoheterodonta</taxon>
        <taxon>Unionida</taxon>
        <taxon>Unionoidea</taxon>
        <taxon>Unionidae</taxon>
        <taxon>Unioninae</taxon>
        <taxon>Sinanodonta</taxon>
    </lineage>
</organism>
<sequence>MTREMGSRFDNRLSRKDQMLVEEGKMQKLLDFIDSRCQRQRFRLHRQITETQQIAEDTQEKKNRMAIELLTNYFQVSNGRLNTKQINDAHEERLLGVMSEPAFLPSVPEIDPDILSAPRSMYDKVTSAFYSHRLPAMTENALVKQMYTDGSSGRTTPKHEDKDFTPKTTPPQTPPHPSSPVKARFTRADNRPLERNEKFNGNERFSSPERNNISEQEPESGQERSKPGSPERLRSPDKHGKHERGRNKRLESPQRKQRLLSRDQVDIQFNSVLEKVRPSHKVEVVVGNEEAVHRLGDGESKRRSRLSGRYSKLSMSGSVLSLPDISTTRKQKAAMKLRTALKAVKLN</sequence>
<comment type="caution">
    <text evidence="2">The sequence shown here is derived from an EMBL/GenBank/DDBJ whole genome shotgun (WGS) entry which is preliminary data.</text>
</comment>